<evidence type="ECO:0000256" key="11">
    <source>
        <dbReference type="ARBA" id="ARBA00022825"/>
    </source>
</evidence>
<evidence type="ECO:0000256" key="14">
    <source>
        <dbReference type="SAM" id="MobiDB-lite"/>
    </source>
</evidence>
<evidence type="ECO:0000256" key="12">
    <source>
        <dbReference type="ARBA" id="ARBA00023016"/>
    </source>
</evidence>
<dbReference type="SUPFAM" id="SSF50494">
    <property type="entry name" value="Trypsin-like serine proteases"/>
    <property type="match status" value="1"/>
</dbReference>
<accession>A0A3B0R5B4</accession>
<dbReference type="PRINTS" id="PR00834">
    <property type="entry name" value="PROTEASES2C"/>
</dbReference>
<dbReference type="SMART" id="SM00228">
    <property type="entry name" value="PDZ"/>
    <property type="match status" value="2"/>
</dbReference>
<keyword evidence="9" id="KW-0574">Periplasm</keyword>
<comment type="subcellular location">
    <subcellularLocation>
        <location evidence="2">Periplasm</location>
    </subcellularLocation>
</comment>
<dbReference type="FunFam" id="2.40.10.120:FF:000007">
    <property type="entry name" value="Periplasmic serine endoprotease DegP-like"/>
    <property type="match status" value="1"/>
</dbReference>
<dbReference type="Gene3D" id="2.30.42.10">
    <property type="match status" value="2"/>
</dbReference>
<proteinExistence type="inferred from homology"/>
<dbReference type="PANTHER" id="PTHR22939:SF130">
    <property type="entry name" value="PERIPLASMIC SERINE ENDOPROTEASE DEGP-LIKE-RELATED"/>
    <property type="match status" value="1"/>
</dbReference>
<evidence type="ECO:0000256" key="6">
    <source>
        <dbReference type="ARBA" id="ARBA00022670"/>
    </source>
</evidence>
<dbReference type="Pfam" id="PF13365">
    <property type="entry name" value="Trypsin_2"/>
    <property type="match status" value="1"/>
</dbReference>
<dbReference type="CDD" id="cd10839">
    <property type="entry name" value="cpPDZ1_DegP-like"/>
    <property type="match status" value="1"/>
</dbReference>
<feature type="region of interest" description="Disordered" evidence="14">
    <location>
        <begin position="73"/>
        <end position="94"/>
    </location>
</feature>
<dbReference type="SUPFAM" id="SSF50156">
    <property type="entry name" value="PDZ domain-like"/>
    <property type="match status" value="2"/>
</dbReference>
<keyword evidence="8" id="KW-0677">Repeat</keyword>
<reference evidence="16" key="1">
    <citation type="submission" date="2018-06" db="EMBL/GenBank/DDBJ databases">
        <authorList>
            <person name="Zhirakovskaya E."/>
        </authorList>
    </citation>
    <scope>NUCLEOTIDE SEQUENCE</scope>
</reference>
<evidence type="ECO:0000256" key="2">
    <source>
        <dbReference type="ARBA" id="ARBA00004418"/>
    </source>
</evidence>
<evidence type="ECO:0000256" key="8">
    <source>
        <dbReference type="ARBA" id="ARBA00022737"/>
    </source>
</evidence>
<evidence type="ECO:0000313" key="16">
    <source>
        <dbReference type="EMBL" id="VAV88664.1"/>
    </source>
</evidence>
<keyword evidence="12" id="KW-0346">Stress response</keyword>
<evidence type="ECO:0000256" key="3">
    <source>
        <dbReference type="ARBA" id="ARBA00010541"/>
    </source>
</evidence>
<keyword evidence="6 16" id="KW-0645">Protease</keyword>
<keyword evidence="10" id="KW-0378">Hydrolase</keyword>
<evidence type="ECO:0000256" key="7">
    <source>
        <dbReference type="ARBA" id="ARBA00022729"/>
    </source>
</evidence>
<name>A0A3B0R5B4_9ZZZZ</name>
<evidence type="ECO:0000256" key="5">
    <source>
        <dbReference type="ARBA" id="ARBA00013958"/>
    </source>
</evidence>
<dbReference type="InterPro" id="IPR009003">
    <property type="entry name" value="Peptidase_S1_PA"/>
</dbReference>
<dbReference type="InterPro" id="IPR011782">
    <property type="entry name" value="Pept_S1C_Do"/>
</dbReference>
<evidence type="ECO:0000256" key="13">
    <source>
        <dbReference type="ARBA" id="ARBA00032850"/>
    </source>
</evidence>
<dbReference type="EC" id="3.4.21.107" evidence="4"/>
<dbReference type="PROSITE" id="PS50106">
    <property type="entry name" value="PDZ"/>
    <property type="match status" value="2"/>
</dbReference>
<dbReference type="GO" id="GO:0006508">
    <property type="term" value="P:proteolysis"/>
    <property type="evidence" value="ECO:0007669"/>
    <property type="project" value="UniProtKB-KW"/>
</dbReference>
<dbReference type="AlphaFoldDB" id="A0A3B0R5B4"/>
<feature type="domain" description="PDZ" evidence="15">
    <location>
        <begin position="265"/>
        <end position="356"/>
    </location>
</feature>
<dbReference type="GO" id="GO:0030313">
    <property type="term" value="C:cell envelope"/>
    <property type="evidence" value="ECO:0007669"/>
    <property type="project" value="UniProtKB-SubCell"/>
</dbReference>
<feature type="domain" description="PDZ" evidence="15">
    <location>
        <begin position="392"/>
        <end position="458"/>
    </location>
</feature>
<feature type="compositionally biased region" description="Basic and acidic residues" evidence="14">
    <location>
        <begin position="73"/>
        <end position="90"/>
    </location>
</feature>
<dbReference type="PANTHER" id="PTHR22939">
    <property type="entry name" value="SERINE PROTEASE FAMILY S1C HTRA-RELATED"/>
    <property type="match status" value="1"/>
</dbReference>
<sequence length="488" mass="53124">MTGIKKIFAGAIIIVSAVVIMPVAAFAKGAPDSFADLAEKLLPAVVNVNTTQTIKIDRRSMPRIPGMEDFFKRFDRGQGRDNSEDKDGKQRPLTRQRQSLGTGFIIDPSGIIITNNHVIDKADEIMIKMPDGREFEAKLIGKDSKLDLAVLKVESDKPLPFVRFGDDSKSRIGDWVLAIGNPYSLGGTITAGIISARNRDINSGPYDKYIQTDASINRGNSGGPMFNMKGEVIGINTAIFSPSGGNIGIGFAIPSNQAQHVISQLRKYGHTKRGRIGISFQPVTDDIAESLGMEAGHGALVSSVVEGGPADKAGILAGDIIIEFEGKTIKERNDLPIWVANTEVGKKVKMVVLRKGKRKNLTLMIDELPEDEEIVENIPDNPDAIIPSEEVLGMSLEPITEKTRKALKLDDDVEGVFIAGVDRNSPAGEKGLRRGDVIVEITQEAVASVDEALKRIEELKEKGRKSILLKFIRRGNTAFVTVKFDEEK</sequence>
<evidence type="ECO:0000259" key="15">
    <source>
        <dbReference type="PROSITE" id="PS50106"/>
    </source>
</evidence>
<evidence type="ECO:0000256" key="10">
    <source>
        <dbReference type="ARBA" id="ARBA00022801"/>
    </source>
</evidence>
<dbReference type="InterPro" id="IPR036034">
    <property type="entry name" value="PDZ_sf"/>
</dbReference>
<dbReference type="Pfam" id="PF13180">
    <property type="entry name" value="PDZ_2"/>
    <property type="match status" value="2"/>
</dbReference>
<comment type="similarity">
    <text evidence="3">Belongs to the peptidase S1C family.</text>
</comment>
<dbReference type="InterPro" id="IPR001940">
    <property type="entry name" value="Peptidase_S1C"/>
</dbReference>
<evidence type="ECO:0000256" key="1">
    <source>
        <dbReference type="ARBA" id="ARBA00001772"/>
    </source>
</evidence>
<dbReference type="Gene3D" id="2.40.10.120">
    <property type="match status" value="1"/>
</dbReference>
<dbReference type="InterPro" id="IPR001478">
    <property type="entry name" value="PDZ"/>
</dbReference>
<gene>
    <name evidence="16" type="ORF">MNBD_ALPHA02-2305</name>
</gene>
<dbReference type="EMBL" id="UOED01000035">
    <property type="protein sequence ID" value="VAV88664.1"/>
    <property type="molecule type" value="Genomic_DNA"/>
</dbReference>
<dbReference type="NCBIfam" id="TIGR02037">
    <property type="entry name" value="degP_htrA_DO"/>
    <property type="match status" value="1"/>
</dbReference>
<evidence type="ECO:0000256" key="9">
    <source>
        <dbReference type="ARBA" id="ARBA00022764"/>
    </source>
</evidence>
<dbReference type="GO" id="GO:0004252">
    <property type="term" value="F:serine-type endopeptidase activity"/>
    <property type="evidence" value="ECO:0007669"/>
    <property type="project" value="InterPro"/>
</dbReference>
<evidence type="ECO:0000256" key="4">
    <source>
        <dbReference type="ARBA" id="ARBA00013035"/>
    </source>
</evidence>
<keyword evidence="11" id="KW-0720">Serine protease</keyword>
<organism evidence="16">
    <name type="scientific">hydrothermal vent metagenome</name>
    <dbReference type="NCBI Taxonomy" id="652676"/>
    <lineage>
        <taxon>unclassified sequences</taxon>
        <taxon>metagenomes</taxon>
        <taxon>ecological metagenomes</taxon>
    </lineage>
</organism>
<keyword evidence="7" id="KW-0732">Signal</keyword>
<protein>
    <recommendedName>
        <fullName evidence="5">Probable periplasmic serine endoprotease DegP-like</fullName>
        <ecNumber evidence="4">3.4.21.107</ecNumber>
    </recommendedName>
    <alternativeName>
        <fullName evidence="13">Protease Do</fullName>
    </alternativeName>
</protein>
<comment type="catalytic activity">
    <reaction evidence="1">
        <text>Acts on substrates that are at least partially unfolded. The cleavage site P1 residue is normally between a pair of hydrophobic residues, such as Val-|-Val.</text>
        <dbReference type="EC" id="3.4.21.107"/>
    </reaction>
</comment>